<dbReference type="PRINTS" id="PR00080">
    <property type="entry name" value="SDRFAMILY"/>
</dbReference>
<dbReference type="InterPro" id="IPR036291">
    <property type="entry name" value="NAD(P)-bd_dom_sf"/>
</dbReference>
<dbReference type="EMBL" id="CAWUPB010000994">
    <property type="protein sequence ID" value="CAK7336299.1"/>
    <property type="molecule type" value="Genomic_DNA"/>
</dbReference>
<dbReference type="InterPro" id="IPR002347">
    <property type="entry name" value="SDR_fam"/>
</dbReference>
<dbReference type="GO" id="GO:0016491">
    <property type="term" value="F:oxidoreductase activity"/>
    <property type="evidence" value="ECO:0007669"/>
    <property type="project" value="UniProtKB-KW"/>
</dbReference>
<sequence length="448" mass="49856">MSPSSTTMLASDCHSKDCDGSPVSIGHCILEIQSTFWRWKIRRGFLIRVFVYKSNLFGALIWIGELKLLGIAASDWEGMDSSPHSSLTGKVKQRPWWMKSLTGWSYVVYEMLFQKLQARHLRNPLPLPPLHDVTCIVTGSTSGIGLETARQLAVSGAHVIMAVRNQSAAFDLIKKWQTERHGTRLLGVEVMELNLLSLASVVKFAKVWNSRSKPLQVLINNAGIFSMGEPQKFSKDGYETHQQVNFLAPALLSIMLLPSLSKGSPSRIVNVSSIMHYMGFIDPDDMNFTLGKKKFSSTKAYSSSKLALVMFNSVLQKCLPLEAGISVLFVSPGIVHTNVTRDLPKLVQVAYNLIPIFVFSAQEGSRSALYAATDPEIPEYCKALKADDWPTCAYISYDCRPTRAAEEAHNTRAANEMWEKTLDMIGLPLDAVEKLLQGEEVICKYKDS</sequence>
<evidence type="ECO:0000256" key="1">
    <source>
        <dbReference type="ARBA" id="ARBA00006484"/>
    </source>
</evidence>
<evidence type="ECO:0000256" key="3">
    <source>
        <dbReference type="RuleBase" id="RU000363"/>
    </source>
</evidence>
<dbReference type="PANTHER" id="PTHR24320:SF187">
    <property type="entry name" value="DEHYDROGENASE, PUTATIVE-RELATED"/>
    <property type="match status" value="1"/>
</dbReference>
<dbReference type="Proteomes" id="UP001314170">
    <property type="component" value="Unassembled WGS sequence"/>
</dbReference>
<accession>A0AAV1RHV5</accession>
<comment type="caution">
    <text evidence="4">The sequence shown here is derived from an EMBL/GenBank/DDBJ whole genome shotgun (WGS) entry which is preliminary data.</text>
</comment>
<organism evidence="4 5">
    <name type="scientific">Dovyalis caffra</name>
    <dbReference type="NCBI Taxonomy" id="77055"/>
    <lineage>
        <taxon>Eukaryota</taxon>
        <taxon>Viridiplantae</taxon>
        <taxon>Streptophyta</taxon>
        <taxon>Embryophyta</taxon>
        <taxon>Tracheophyta</taxon>
        <taxon>Spermatophyta</taxon>
        <taxon>Magnoliopsida</taxon>
        <taxon>eudicotyledons</taxon>
        <taxon>Gunneridae</taxon>
        <taxon>Pentapetalae</taxon>
        <taxon>rosids</taxon>
        <taxon>fabids</taxon>
        <taxon>Malpighiales</taxon>
        <taxon>Salicaceae</taxon>
        <taxon>Flacourtieae</taxon>
        <taxon>Dovyalis</taxon>
    </lineage>
</organism>
<evidence type="ECO:0000313" key="5">
    <source>
        <dbReference type="Proteomes" id="UP001314170"/>
    </source>
</evidence>
<dbReference type="PRINTS" id="PR00081">
    <property type="entry name" value="GDHRDH"/>
</dbReference>
<dbReference type="AlphaFoldDB" id="A0AAV1RHV5"/>
<keyword evidence="5" id="KW-1185">Reference proteome</keyword>
<comment type="similarity">
    <text evidence="1 3">Belongs to the short-chain dehydrogenases/reductases (SDR) family.</text>
</comment>
<gene>
    <name evidence="4" type="ORF">DCAF_LOCUS11307</name>
</gene>
<evidence type="ECO:0000313" key="4">
    <source>
        <dbReference type="EMBL" id="CAK7336299.1"/>
    </source>
</evidence>
<keyword evidence="2" id="KW-0560">Oxidoreductase</keyword>
<dbReference type="Gene3D" id="3.40.50.720">
    <property type="entry name" value="NAD(P)-binding Rossmann-like Domain"/>
    <property type="match status" value="1"/>
</dbReference>
<dbReference type="PANTHER" id="PTHR24320">
    <property type="entry name" value="RETINOL DEHYDROGENASE"/>
    <property type="match status" value="1"/>
</dbReference>
<proteinExistence type="inferred from homology"/>
<dbReference type="Pfam" id="PF00106">
    <property type="entry name" value="adh_short"/>
    <property type="match status" value="1"/>
</dbReference>
<name>A0AAV1RHV5_9ROSI</name>
<protein>
    <submittedName>
        <fullName evidence="4">Uncharacterized protein</fullName>
    </submittedName>
</protein>
<dbReference type="SUPFAM" id="SSF51735">
    <property type="entry name" value="NAD(P)-binding Rossmann-fold domains"/>
    <property type="match status" value="1"/>
</dbReference>
<reference evidence="4 5" key="1">
    <citation type="submission" date="2024-01" db="EMBL/GenBank/DDBJ databases">
        <authorList>
            <person name="Waweru B."/>
        </authorList>
    </citation>
    <scope>NUCLEOTIDE SEQUENCE [LARGE SCALE GENOMIC DNA]</scope>
</reference>
<evidence type="ECO:0000256" key="2">
    <source>
        <dbReference type="ARBA" id="ARBA00023002"/>
    </source>
</evidence>